<dbReference type="PANTHER" id="PTHR30204">
    <property type="entry name" value="REDOX-CYCLING DRUG-SENSING TRANSCRIPTIONAL ACTIVATOR SOXR"/>
    <property type="match status" value="1"/>
</dbReference>
<evidence type="ECO:0000313" key="6">
    <source>
        <dbReference type="EMBL" id="CQR24653.1"/>
    </source>
</evidence>
<dbReference type="SUPFAM" id="SSF46955">
    <property type="entry name" value="Putative DNA-binding domain"/>
    <property type="match status" value="1"/>
</dbReference>
<dbReference type="Gene3D" id="1.10.1660.10">
    <property type="match status" value="1"/>
</dbReference>
<proteinExistence type="predicted"/>
<dbReference type="EMBL" id="CTEN01000002">
    <property type="protein sequence ID" value="CQR24653.1"/>
    <property type="molecule type" value="Genomic_DNA"/>
</dbReference>
<dbReference type="PANTHER" id="PTHR30204:SF69">
    <property type="entry name" value="MERR-FAMILY TRANSCRIPTIONAL REGULATOR"/>
    <property type="match status" value="1"/>
</dbReference>
<evidence type="ECO:0000256" key="2">
    <source>
        <dbReference type="ARBA" id="ARBA00023015"/>
    </source>
</evidence>
<evidence type="ECO:0000259" key="5">
    <source>
        <dbReference type="PROSITE" id="PS50937"/>
    </source>
</evidence>
<accession>A0A0E4H4Y4</accession>
<dbReference type="SMART" id="SM00422">
    <property type="entry name" value="HTH_MERR"/>
    <property type="match status" value="1"/>
</dbReference>
<keyword evidence="3" id="KW-0238">DNA-binding</keyword>
<sequence>MSRKIMMKKFLTIGQLSKLSGIHVKALRYYESIHILKPAYVDPNNSYRYYTHSTIPYVKVIKICADYDIPLKTFNTFINPKSEIMMNEILQIAQDIIEEKEKALQNDKAHIEEFKFQIGLAKQLDQTSHHHIETGDEDYLLQPFSGHMLSDSYHKQMYKLLASLSLSKVSFNQRVGCYFKKIDGRWRQYLACKVSHNLEDSHFETICLKGSHVHAEHVAEEKVSLRIEQLDKELGIKEILILETLESPYNFTKPHLELRYFLSSLSE</sequence>
<reference evidence="7" key="1">
    <citation type="submission" date="2015-03" db="EMBL/GenBank/DDBJ databases">
        <authorList>
            <person name="Urmite Genomes"/>
        </authorList>
    </citation>
    <scope>NUCLEOTIDE SEQUENCE [LARGE SCALE GENOMIC DNA]</scope>
    <source>
        <strain evidence="7">FF10</strain>
    </source>
</reference>
<evidence type="ECO:0000256" key="3">
    <source>
        <dbReference type="ARBA" id="ARBA00023125"/>
    </source>
</evidence>
<dbReference type="RefSeq" id="WP_245620302.1">
    <property type="nucleotide sequence ID" value="NZ_CTEN01000002.1"/>
</dbReference>
<dbReference type="Pfam" id="PF00376">
    <property type="entry name" value="MerR"/>
    <property type="match status" value="1"/>
</dbReference>
<keyword evidence="4" id="KW-0804">Transcription</keyword>
<protein>
    <submittedName>
        <fullName evidence="6">Transcriptional regulator</fullName>
    </submittedName>
</protein>
<dbReference type="PROSITE" id="PS50937">
    <property type="entry name" value="HTH_MERR_2"/>
    <property type="match status" value="1"/>
</dbReference>
<organism evidence="6 7">
    <name type="scientific">Streptococcus varani</name>
    <dbReference type="NCBI Taxonomy" id="1608583"/>
    <lineage>
        <taxon>Bacteria</taxon>
        <taxon>Bacillati</taxon>
        <taxon>Bacillota</taxon>
        <taxon>Bacilli</taxon>
        <taxon>Lactobacillales</taxon>
        <taxon>Streptococcaceae</taxon>
        <taxon>Streptococcus</taxon>
    </lineage>
</organism>
<dbReference type="GO" id="GO:0003677">
    <property type="term" value="F:DNA binding"/>
    <property type="evidence" value="ECO:0007669"/>
    <property type="project" value="UniProtKB-KW"/>
</dbReference>
<evidence type="ECO:0000256" key="4">
    <source>
        <dbReference type="ARBA" id="ARBA00023163"/>
    </source>
</evidence>
<dbReference type="GO" id="GO:0003700">
    <property type="term" value="F:DNA-binding transcription factor activity"/>
    <property type="evidence" value="ECO:0007669"/>
    <property type="project" value="InterPro"/>
</dbReference>
<name>A0A0E4H4Y4_9STRE</name>
<dbReference type="InterPro" id="IPR047057">
    <property type="entry name" value="MerR_fam"/>
</dbReference>
<dbReference type="AlphaFoldDB" id="A0A0E4H4Y4"/>
<dbReference type="InterPro" id="IPR000551">
    <property type="entry name" value="MerR-type_HTH_dom"/>
</dbReference>
<evidence type="ECO:0000313" key="7">
    <source>
        <dbReference type="Proteomes" id="UP000198604"/>
    </source>
</evidence>
<gene>
    <name evidence="6" type="ORF">BN1356_01008</name>
</gene>
<dbReference type="InterPro" id="IPR009061">
    <property type="entry name" value="DNA-bd_dom_put_sf"/>
</dbReference>
<dbReference type="STRING" id="1608583.BN1356_01008"/>
<dbReference type="PROSITE" id="PS00552">
    <property type="entry name" value="HTH_MERR_1"/>
    <property type="match status" value="1"/>
</dbReference>
<evidence type="ECO:0000256" key="1">
    <source>
        <dbReference type="ARBA" id="ARBA00022491"/>
    </source>
</evidence>
<keyword evidence="7" id="KW-1185">Reference proteome</keyword>
<keyword evidence="2" id="KW-0805">Transcription regulation</keyword>
<feature type="domain" description="HTH merR-type" evidence="5">
    <location>
        <begin position="10"/>
        <end position="80"/>
    </location>
</feature>
<keyword evidence="1" id="KW-0678">Repressor</keyword>
<dbReference type="Proteomes" id="UP000198604">
    <property type="component" value="Unassembled WGS sequence"/>
</dbReference>